<feature type="compositionally biased region" description="Basic and acidic residues" evidence="1">
    <location>
        <begin position="454"/>
        <end position="470"/>
    </location>
</feature>
<feature type="region of interest" description="Disordered" evidence="1">
    <location>
        <begin position="283"/>
        <end position="308"/>
    </location>
</feature>
<comment type="caution">
    <text evidence="2">The sequence shown here is derived from an EMBL/GenBank/DDBJ whole genome shotgun (WGS) entry which is preliminary data.</text>
</comment>
<feature type="region of interest" description="Disordered" evidence="1">
    <location>
        <begin position="450"/>
        <end position="481"/>
    </location>
</feature>
<feature type="compositionally biased region" description="Basic residues" evidence="1">
    <location>
        <begin position="137"/>
        <end position="147"/>
    </location>
</feature>
<evidence type="ECO:0000313" key="2">
    <source>
        <dbReference type="EMBL" id="KAH0903363.1"/>
    </source>
</evidence>
<gene>
    <name evidence="2" type="ORF">HID58_042866</name>
</gene>
<dbReference type="Proteomes" id="UP000824890">
    <property type="component" value="Unassembled WGS sequence"/>
</dbReference>
<accession>A0ABQ8BF88</accession>
<proteinExistence type="predicted"/>
<feature type="region of interest" description="Disordered" evidence="1">
    <location>
        <begin position="137"/>
        <end position="166"/>
    </location>
</feature>
<organism evidence="2 3">
    <name type="scientific">Brassica napus</name>
    <name type="common">Rape</name>
    <dbReference type="NCBI Taxonomy" id="3708"/>
    <lineage>
        <taxon>Eukaryota</taxon>
        <taxon>Viridiplantae</taxon>
        <taxon>Streptophyta</taxon>
        <taxon>Embryophyta</taxon>
        <taxon>Tracheophyta</taxon>
        <taxon>Spermatophyta</taxon>
        <taxon>Magnoliopsida</taxon>
        <taxon>eudicotyledons</taxon>
        <taxon>Gunneridae</taxon>
        <taxon>Pentapetalae</taxon>
        <taxon>rosids</taxon>
        <taxon>malvids</taxon>
        <taxon>Brassicales</taxon>
        <taxon>Brassicaceae</taxon>
        <taxon>Brassiceae</taxon>
        <taxon>Brassica</taxon>
    </lineage>
</organism>
<dbReference type="EMBL" id="JAGKQM010000011">
    <property type="protein sequence ID" value="KAH0903363.1"/>
    <property type="molecule type" value="Genomic_DNA"/>
</dbReference>
<evidence type="ECO:0000313" key="3">
    <source>
        <dbReference type="Proteomes" id="UP000824890"/>
    </source>
</evidence>
<protein>
    <submittedName>
        <fullName evidence="2">Uncharacterized protein</fullName>
    </submittedName>
</protein>
<name>A0ABQ8BF88_BRANA</name>
<feature type="compositionally biased region" description="Low complexity" evidence="1">
    <location>
        <begin position="155"/>
        <end position="164"/>
    </location>
</feature>
<evidence type="ECO:0000256" key="1">
    <source>
        <dbReference type="SAM" id="MobiDB-lite"/>
    </source>
</evidence>
<keyword evidence="3" id="KW-1185">Reference proteome</keyword>
<reference evidence="2 3" key="1">
    <citation type="submission" date="2021-05" db="EMBL/GenBank/DDBJ databases">
        <title>Genome Assembly of Synthetic Allotetraploid Brassica napus Reveals Homoeologous Exchanges between Subgenomes.</title>
        <authorList>
            <person name="Davis J.T."/>
        </authorList>
    </citation>
    <scope>NUCLEOTIDE SEQUENCE [LARGE SCALE GENOMIC DNA]</scope>
    <source>
        <strain evidence="3">cv. Da-Ae</strain>
        <tissue evidence="2">Seedling</tissue>
    </source>
</reference>
<sequence length="481" mass="52392">MDELDGVIGPTRSFGSPYRKFSFSRRKGAVPGTGPEVLHSGEPGCLLPGTHRPVSCLGQDIAPVILRSRVPLCPEPYSEPGGGLIPIFQTGPGALLFPEEELKGLMRRSRLGDWRESLLEIPDQILGPLESSGFRSCRKRGRVRSKKQRSEAGPSKSMDSSGSSLDLTVEVENPSRASADVVPSSAEVDRFLPVDIPSVDPSLGEKTIKQVLELPSQVPILCHASGNMSGSKGEEALAVYKRALEVMPAMKAAPKRAALSGNDDEVQFTRSNKRQAATALASSLKKKSKALGSTPRRGILQPPSNSSRAMSQMFHLGERMGDDASLKADLAELTSQLCEERDNVLAKEKEIKALKLKVRNQDEAGTLAAAENVSLREQLEQREEEVCYLRCAAKTFDAEKTMAVRGAIVVAHWEMMREWLNHQIDSWDLEGAIERYKMVKTSDAEFLGLPAPSFEEKPAIPGKTEAKKTLEPASDDPPTDP</sequence>